<keyword evidence="5 7" id="KW-0460">Magnesium</keyword>
<dbReference type="PANTHER" id="PTHR11067">
    <property type="entry name" value="INOSINE TRIPHOSPHATE PYROPHOSPHATASE/HAM1 PROTEIN"/>
    <property type="match status" value="1"/>
</dbReference>
<name>A0ABV2GL72_9HYPH</name>
<feature type="active site" description="Proton acceptor" evidence="7">
    <location>
        <position position="74"/>
    </location>
</feature>
<dbReference type="Pfam" id="PF01725">
    <property type="entry name" value="Ham1p_like"/>
    <property type="match status" value="1"/>
</dbReference>
<keyword evidence="4 7" id="KW-0378">Hydrolase</keyword>
<evidence type="ECO:0000256" key="7">
    <source>
        <dbReference type="HAMAP-Rule" id="MF_01405"/>
    </source>
</evidence>
<comment type="catalytic activity">
    <reaction evidence="7">
        <text>ITP + H2O = IMP + diphosphate + H(+)</text>
        <dbReference type="Rhea" id="RHEA:29399"/>
        <dbReference type="ChEBI" id="CHEBI:15377"/>
        <dbReference type="ChEBI" id="CHEBI:15378"/>
        <dbReference type="ChEBI" id="CHEBI:33019"/>
        <dbReference type="ChEBI" id="CHEBI:58053"/>
        <dbReference type="ChEBI" id="CHEBI:61402"/>
        <dbReference type="EC" id="3.6.1.66"/>
    </reaction>
</comment>
<evidence type="ECO:0000256" key="1">
    <source>
        <dbReference type="ARBA" id="ARBA00008023"/>
    </source>
</evidence>
<feature type="binding site" evidence="7">
    <location>
        <position position="75"/>
    </location>
    <ligand>
        <name>substrate</name>
    </ligand>
</feature>
<keyword evidence="2 7" id="KW-0479">Metal-binding</keyword>
<dbReference type="NCBIfam" id="TIGR00042">
    <property type="entry name" value="RdgB/HAM1 family non-canonical purine NTP pyrophosphatase"/>
    <property type="match status" value="1"/>
</dbReference>
<feature type="binding site" evidence="7">
    <location>
        <position position="74"/>
    </location>
    <ligand>
        <name>Mg(2+)</name>
        <dbReference type="ChEBI" id="CHEBI:18420"/>
    </ligand>
</feature>
<dbReference type="InterPro" id="IPR002637">
    <property type="entry name" value="RdgB/HAM1"/>
</dbReference>
<feature type="binding site" evidence="7">
    <location>
        <begin position="163"/>
        <end position="166"/>
    </location>
    <ligand>
        <name>substrate</name>
    </ligand>
</feature>
<protein>
    <recommendedName>
        <fullName evidence="7">dITP/XTP pyrophosphatase</fullName>
        <ecNumber evidence="7">3.6.1.66</ecNumber>
    </recommendedName>
    <alternativeName>
        <fullName evidence="7">Non-canonical purine NTP pyrophosphatase</fullName>
    </alternativeName>
    <alternativeName>
        <fullName evidence="7">Non-standard purine NTP pyrophosphatase</fullName>
    </alternativeName>
    <alternativeName>
        <fullName evidence="7">Nucleoside-triphosphate diphosphatase</fullName>
    </alternativeName>
    <alternativeName>
        <fullName evidence="7">Nucleoside-triphosphate pyrophosphatase</fullName>
        <shortName evidence="7">NTPase</shortName>
    </alternativeName>
</protein>
<reference evidence="9 10" key="1">
    <citation type="submission" date="2024-06" db="EMBL/GenBank/DDBJ databases">
        <title>Genomic Encyclopedia of Type Strains, Phase IV (KMG-IV): sequencing the most valuable type-strain genomes for metagenomic binning, comparative biology and taxonomic classification.</title>
        <authorList>
            <person name="Goeker M."/>
        </authorList>
    </citation>
    <scope>NUCLEOTIDE SEQUENCE [LARGE SCALE GENOMIC DNA]</scope>
    <source>
        <strain evidence="9 10">DSM 100022</strain>
    </source>
</reference>
<dbReference type="PANTHER" id="PTHR11067:SF9">
    <property type="entry name" value="INOSINE TRIPHOSPHATE PYROPHOSPHATASE"/>
    <property type="match status" value="1"/>
</dbReference>
<feature type="binding site" evidence="7">
    <location>
        <begin position="199"/>
        <end position="200"/>
    </location>
    <ligand>
        <name>substrate</name>
    </ligand>
</feature>
<dbReference type="InterPro" id="IPR029001">
    <property type="entry name" value="ITPase-like_fam"/>
</dbReference>
<sequence length="220" mass="23469">MQSLDGHEIVVASHNAGKLREFADLMAPFGIDAKSAKEYGLPEPDETGTTFEENAYIKAFAAAKATGLPALSDDSGLCVDALGGAPGVYTANWAEAPDGSRDFGMAMQRAEVALQEVGAVAPAQRKGRFVAVICLAFPDGAAEYFRGEVEGTLVWPPRGELGFGYDPVFVPDGFEKTFGEMTAEEKHGWKPGQPTALSHRARAFQKFAQARLDLARSGVK</sequence>
<dbReference type="Gene3D" id="3.90.950.10">
    <property type="match status" value="1"/>
</dbReference>
<evidence type="ECO:0000256" key="6">
    <source>
        <dbReference type="ARBA" id="ARBA00023080"/>
    </source>
</evidence>
<keyword evidence="3 7" id="KW-0547">Nucleotide-binding</keyword>
<keyword evidence="10" id="KW-1185">Reference proteome</keyword>
<dbReference type="InterPro" id="IPR020922">
    <property type="entry name" value="dITP/XTP_pyrophosphatase"/>
</dbReference>
<comment type="caution">
    <text evidence="9">The sequence shown here is derived from an EMBL/GenBank/DDBJ whole genome shotgun (WGS) entry which is preliminary data.</text>
</comment>
<evidence type="ECO:0000313" key="9">
    <source>
        <dbReference type="EMBL" id="MET3578993.1"/>
    </source>
</evidence>
<dbReference type="GO" id="GO:0036220">
    <property type="term" value="F:ITP diphosphatase activity"/>
    <property type="evidence" value="ECO:0007669"/>
    <property type="project" value="UniProtKB-EC"/>
</dbReference>
<feature type="binding site" evidence="7">
    <location>
        <position position="45"/>
    </location>
    <ligand>
        <name>Mg(2+)</name>
        <dbReference type="ChEBI" id="CHEBI:18420"/>
    </ligand>
</feature>
<keyword evidence="6 7" id="KW-0546">Nucleotide metabolism</keyword>
<dbReference type="EMBL" id="JBEPMC010000003">
    <property type="protein sequence ID" value="MET3578993.1"/>
    <property type="molecule type" value="Genomic_DNA"/>
</dbReference>
<evidence type="ECO:0000256" key="2">
    <source>
        <dbReference type="ARBA" id="ARBA00022723"/>
    </source>
</evidence>
<dbReference type="EC" id="3.6.1.66" evidence="7"/>
<dbReference type="CDD" id="cd00515">
    <property type="entry name" value="HAM1"/>
    <property type="match status" value="1"/>
</dbReference>
<comment type="cofactor">
    <cofactor evidence="7">
        <name>Mg(2+)</name>
        <dbReference type="ChEBI" id="CHEBI:18420"/>
    </cofactor>
    <text evidence="7">Binds 1 Mg(2+) ion per subunit.</text>
</comment>
<accession>A0ABV2GL72</accession>
<comment type="subunit">
    <text evidence="7">Homodimer.</text>
</comment>
<comment type="catalytic activity">
    <reaction evidence="7">
        <text>dITP + H2O = dIMP + diphosphate + H(+)</text>
        <dbReference type="Rhea" id="RHEA:28342"/>
        <dbReference type="ChEBI" id="CHEBI:15377"/>
        <dbReference type="ChEBI" id="CHEBI:15378"/>
        <dbReference type="ChEBI" id="CHEBI:33019"/>
        <dbReference type="ChEBI" id="CHEBI:61194"/>
        <dbReference type="ChEBI" id="CHEBI:61382"/>
        <dbReference type="EC" id="3.6.1.66"/>
    </reaction>
</comment>
<gene>
    <name evidence="9" type="ORF">ABID19_002018</name>
</gene>
<comment type="function">
    <text evidence="7">Pyrophosphatase that catalyzes the hydrolysis of nucleoside triphosphates to their monophosphate derivatives, with a high preference for the non-canonical purine nucleotides XTP (xanthosine triphosphate), dITP (deoxyinosine triphosphate) and ITP. Seems to function as a house-cleaning enzyme that removes non-canonical purine nucleotides from the nucleotide pool, thus preventing their incorporation into DNA/RNA and avoiding chromosomal lesions.</text>
</comment>
<feature type="binding site" evidence="7">
    <location>
        <position position="186"/>
    </location>
    <ligand>
        <name>substrate</name>
    </ligand>
</feature>
<dbReference type="SUPFAM" id="SSF52972">
    <property type="entry name" value="ITPase-like"/>
    <property type="match status" value="1"/>
</dbReference>
<feature type="binding site" evidence="7">
    <location>
        <begin position="13"/>
        <end position="18"/>
    </location>
    <ligand>
        <name>substrate</name>
    </ligand>
</feature>
<comment type="catalytic activity">
    <reaction evidence="7">
        <text>XTP + H2O = XMP + diphosphate + H(+)</text>
        <dbReference type="Rhea" id="RHEA:28610"/>
        <dbReference type="ChEBI" id="CHEBI:15377"/>
        <dbReference type="ChEBI" id="CHEBI:15378"/>
        <dbReference type="ChEBI" id="CHEBI:33019"/>
        <dbReference type="ChEBI" id="CHEBI:57464"/>
        <dbReference type="ChEBI" id="CHEBI:61314"/>
        <dbReference type="EC" id="3.6.1.66"/>
    </reaction>
</comment>
<organism evidence="9 10">
    <name type="scientific">Mesorhizobium robiniae</name>
    <dbReference type="NCBI Taxonomy" id="559315"/>
    <lineage>
        <taxon>Bacteria</taxon>
        <taxon>Pseudomonadati</taxon>
        <taxon>Pseudomonadota</taxon>
        <taxon>Alphaproteobacteria</taxon>
        <taxon>Hyphomicrobiales</taxon>
        <taxon>Phyllobacteriaceae</taxon>
        <taxon>Mesorhizobium</taxon>
    </lineage>
</organism>
<evidence type="ECO:0000313" key="10">
    <source>
        <dbReference type="Proteomes" id="UP001549204"/>
    </source>
</evidence>
<evidence type="ECO:0000256" key="8">
    <source>
        <dbReference type="RuleBase" id="RU003781"/>
    </source>
</evidence>
<proteinExistence type="inferred from homology"/>
<dbReference type="RefSeq" id="WP_292672528.1">
    <property type="nucleotide sequence ID" value="NZ_JBEPMC010000003.1"/>
</dbReference>
<dbReference type="HAMAP" id="MF_01405">
    <property type="entry name" value="Non_canon_purine_NTPase"/>
    <property type="match status" value="1"/>
</dbReference>
<evidence type="ECO:0000256" key="5">
    <source>
        <dbReference type="ARBA" id="ARBA00022842"/>
    </source>
</evidence>
<comment type="similarity">
    <text evidence="1 7 8">Belongs to the HAM1 NTPase family.</text>
</comment>
<evidence type="ECO:0000256" key="4">
    <source>
        <dbReference type="ARBA" id="ARBA00022801"/>
    </source>
</evidence>
<dbReference type="Proteomes" id="UP001549204">
    <property type="component" value="Unassembled WGS sequence"/>
</dbReference>
<evidence type="ECO:0000256" key="3">
    <source>
        <dbReference type="ARBA" id="ARBA00022741"/>
    </source>
</evidence>